<evidence type="ECO:0000256" key="1">
    <source>
        <dbReference type="SAM" id="MobiDB-lite"/>
    </source>
</evidence>
<dbReference type="AlphaFoldDB" id="A0A8X6NL00"/>
<gene>
    <name evidence="2" type="ORF">NPIL_208261</name>
</gene>
<feature type="region of interest" description="Disordered" evidence="1">
    <location>
        <begin position="63"/>
        <end position="110"/>
    </location>
</feature>
<name>A0A8X6NL00_NEPPI</name>
<reference evidence="2" key="1">
    <citation type="submission" date="2020-08" db="EMBL/GenBank/DDBJ databases">
        <title>Multicomponent nature underlies the extraordinary mechanical properties of spider dragline silk.</title>
        <authorList>
            <person name="Kono N."/>
            <person name="Nakamura H."/>
            <person name="Mori M."/>
            <person name="Yoshida Y."/>
            <person name="Ohtoshi R."/>
            <person name="Malay A.D."/>
            <person name="Moran D.A.P."/>
            <person name="Tomita M."/>
            <person name="Numata K."/>
            <person name="Arakawa K."/>
        </authorList>
    </citation>
    <scope>NUCLEOTIDE SEQUENCE</scope>
</reference>
<proteinExistence type="predicted"/>
<organism evidence="2 3">
    <name type="scientific">Nephila pilipes</name>
    <name type="common">Giant wood spider</name>
    <name type="synonym">Nephila maculata</name>
    <dbReference type="NCBI Taxonomy" id="299642"/>
    <lineage>
        <taxon>Eukaryota</taxon>
        <taxon>Metazoa</taxon>
        <taxon>Ecdysozoa</taxon>
        <taxon>Arthropoda</taxon>
        <taxon>Chelicerata</taxon>
        <taxon>Arachnida</taxon>
        <taxon>Araneae</taxon>
        <taxon>Araneomorphae</taxon>
        <taxon>Entelegynae</taxon>
        <taxon>Araneoidea</taxon>
        <taxon>Nephilidae</taxon>
        <taxon>Nephila</taxon>
    </lineage>
</organism>
<evidence type="ECO:0000313" key="3">
    <source>
        <dbReference type="Proteomes" id="UP000887013"/>
    </source>
</evidence>
<dbReference type="Proteomes" id="UP000887013">
    <property type="component" value="Unassembled WGS sequence"/>
</dbReference>
<feature type="compositionally biased region" description="Polar residues" evidence="1">
    <location>
        <begin position="82"/>
        <end position="99"/>
    </location>
</feature>
<dbReference type="EMBL" id="BMAW01059014">
    <property type="protein sequence ID" value="GFT19103.1"/>
    <property type="molecule type" value="Genomic_DNA"/>
</dbReference>
<sequence>MSPSDGPEDPSHAIGHRSHKQGVAAVQPFILRQQVRSALLNLPRSTKPGESVRIRIMCVKPIQGTKQKKKKNERGSVRLHASSRTTLFHTNESSSTHTPRMNKKKSCATSGVNGHKTVALSFSFYITITTRES</sequence>
<keyword evidence="3" id="KW-1185">Reference proteome</keyword>
<comment type="caution">
    <text evidence="2">The sequence shown here is derived from an EMBL/GenBank/DDBJ whole genome shotgun (WGS) entry which is preliminary data.</text>
</comment>
<feature type="region of interest" description="Disordered" evidence="1">
    <location>
        <begin position="1"/>
        <end position="21"/>
    </location>
</feature>
<evidence type="ECO:0000313" key="2">
    <source>
        <dbReference type="EMBL" id="GFT19103.1"/>
    </source>
</evidence>
<accession>A0A8X6NL00</accession>
<dbReference type="OrthoDB" id="10333490at2759"/>
<protein>
    <submittedName>
        <fullName evidence="2">Uncharacterized protein</fullName>
    </submittedName>
</protein>